<proteinExistence type="predicted"/>
<sequence length="90" mass="10002">MRERSKAAKTSPLSQAQHDYLVRLAHRVGPEVFDAHLAVAIRGTDIAPRARRELCVRVIDRLTGATASKLISRLKAHLRRPAPKSKSKPT</sequence>
<evidence type="ECO:0000313" key="1">
    <source>
        <dbReference type="EMBL" id="NKY96695.1"/>
    </source>
</evidence>
<dbReference type="EMBL" id="JAAXPG010000002">
    <property type="protein sequence ID" value="NKY96695.1"/>
    <property type="molecule type" value="Genomic_DNA"/>
</dbReference>
<evidence type="ECO:0000313" key="2">
    <source>
        <dbReference type="Proteomes" id="UP000553209"/>
    </source>
</evidence>
<organism evidence="1 2">
    <name type="scientific">Nocardiopsis alborubida</name>
    <dbReference type="NCBI Taxonomy" id="146802"/>
    <lineage>
        <taxon>Bacteria</taxon>
        <taxon>Bacillati</taxon>
        <taxon>Actinomycetota</taxon>
        <taxon>Actinomycetes</taxon>
        <taxon>Streptosporangiales</taxon>
        <taxon>Nocardiopsidaceae</taxon>
        <taxon>Nocardiopsis</taxon>
    </lineage>
</organism>
<protein>
    <submittedName>
        <fullName evidence="1">Uncharacterized protein</fullName>
    </submittedName>
</protein>
<accession>A0A7X6M972</accession>
<dbReference type="Proteomes" id="UP000553209">
    <property type="component" value="Unassembled WGS sequence"/>
</dbReference>
<keyword evidence="2" id="KW-1185">Reference proteome</keyword>
<dbReference type="AlphaFoldDB" id="A0A7X6M972"/>
<comment type="caution">
    <text evidence="1">The sequence shown here is derived from an EMBL/GenBank/DDBJ whole genome shotgun (WGS) entry which is preliminary data.</text>
</comment>
<reference evidence="1 2" key="1">
    <citation type="submission" date="2020-04" db="EMBL/GenBank/DDBJ databases">
        <title>MicrobeNet Type strains.</title>
        <authorList>
            <person name="Nicholson A.C."/>
        </authorList>
    </citation>
    <scope>NUCLEOTIDE SEQUENCE [LARGE SCALE GENOMIC DNA]</scope>
    <source>
        <strain evidence="1 2">ATCC 23612</strain>
    </source>
</reference>
<name>A0A7X6M972_9ACTN</name>
<gene>
    <name evidence="1" type="ORF">HGB44_03260</name>
</gene>